<evidence type="ECO:0000313" key="1">
    <source>
        <dbReference type="EMBL" id="JAH42692.1"/>
    </source>
</evidence>
<reference evidence="1" key="2">
    <citation type="journal article" date="2015" name="Fish Shellfish Immunol.">
        <title>Early steps in the European eel (Anguilla anguilla)-Vibrio vulnificus interaction in the gills: Role of the RtxA13 toxin.</title>
        <authorList>
            <person name="Callol A."/>
            <person name="Pajuelo D."/>
            <person name="Ebbesson L."/>
            <person name="Teles M."/>
            <person name="MacKenzie S."/>
            <person name="Amaro C."/>
        </authorList>
    </citation>
    <scope>NUCLEOTIDE SEQUENCE</scope>
</reference>
<organism evidence="1">
    <name type="scientific">Anguilla anguilla</name>
    <name type="common">European freshwater eel</name>
    <name type="synonym">Muraena anguilla</name>
    <dbReference type="NCBI Taxonomy" id="7936"/>
    <lineage>
        <taxon>Eukaryota</taxon>
        <taxon>Metazoa</taxon>
        <taxon>Chordata</taxon>
        <taxon>Craniata</taxon>
        <taxon>Vertebrata</taxon>
        <taxon>Euteleostomi</taxon>
        <taxon>Actinopterygii</taxon>
        <taxon>Neopterygii</taxon>
        <taxon>Teleostei</taxon>
        <taxon>Anguilliformes</taxon>
        <taxon>Anguillidae</taxon>
        <taxon>Anguilla</taxon>
    </lineage>
</organism>
<proteinExistence type="predicted"/>
<name>A0A0E9SN65_ANGAN</name>
<reference evidence="1" key="1">
    <citation type="submission" date="2014-11" db="EMBL/GenBank/DDBJ databases">
        <authorList>
            <person name="Amaro Gonzalez C."/>
        </authorList>
    </citation>
    <scope>NUCLEOTIDE SEQUENCE</scope>
</reference>
<sequence>MLLEQNCLFVMQLDCCYIDTAHCIVTVKQALPGNWMNLG</sequence>
<dbReference type="AlphaFoldDB" id="A0A0E9SN65"/>
<dbReference type="EMBL" id="GBXM01065885">
    <property type="protein sequence ID" value="JAH42692.1"/>
    <property type="molecule type" value="Transcribed_RNA"/>
</dbReference>
<accession>A0A0E9SN65</accession>
<protein>
    <submittedName>
        <fullName evidence="1">Uncharacterized protein</fullName>
    </submittedName>
</protein>